<dbReference type="AlphaFoldDB" id="A0A0F9KD84"/>
<gene>
    <name evidence="1" type="ORF">LCGC14_1345140</name>
</gene>
<name>A0A0F9KD84_9ZZZZ</name>
<evidence type="ECO:0000313" key="1">
    <source>
        <dbReference type="EMBL" id="KKM79913.1"/>
    </source>
</evidence>
<accession>A0A0F9KD84</accession>
<dbReference type="EMBL" id="LAZR01008268">
    <property type="protein sequence ID" value="KKM79913.1"/>
    <property type="molecule type" value="Genomic_DNA"/>
</dbReference>
<proteinExistence type="predicted"/>
<organism evidence="1">
    <name type="scientific">marine sediment metagenome</name>
    <dbReference type="NCBI Taxonomy" id="412755"/>
    <lineage>
        <taxon>unclassified sequences</taxon>
        <taxon>metagenomes</taxon>
        <taxon>ecological metagenomes</taxon>
    </lineage>
</organism>
<reference evidence="1" key="1">
    <citation type="journal article" date="2015" name="Nature">
        <title>Complex archaea that bridge the gap between prokaryotes and eukaryotes.</title>
        <authorList>
            <person name="Spang A."/>
            <person name="Saw J.H."/>
            <person name="Jorgensen S.L."/>
            <person name="Zaremba-Niedzwiedzka K."/>
            <person name="Martijn J."/>
            <person name="Lind A.E."/>
            <person name="van Eijk R."/>
            <person name="Schleper C."/>
            <person name="Guy L."/>
            <person name="Ettema T.J."/>
        </authorList>
    </citation>
    <scope>NUCLEOTIDE SEQUENCE</scope>
</reference>
<protein>
    <submittedName>
        <fullName evidence="1">Uncharacterized protein</fullName>
    </submittedName>
</protein>
<comment type="caution">
    <text evidence="1">The sequence shown here is derived from an EMBL/GenBank/DDBJ whole genome shotgun (WGS) entry which is preliminary data.</text>
</comment>
<sequence>MDELNQKIAEFAEFKEVIRAFSGKPNGYWRCPGETTLDGKHIIYESRLRFTDPELGIAYLFKWVVPKLEQNLSGFGYFELLKNWVFQIVWSGGNPALALCGAVEKLIDSQVPSEVK</sequence>